<feature type="transmembrane region" description="Helical" evidence="1">
    <location>
        <begin position="41"/>
        <end position="65"/>
    </location>
</feature>
<sequence length="103" mass="11685">MGTEDIPEPQMNYLGKRIAYYSAIVGTLIFFTYLISNLFFLMIAGAVFILGAAILHILVLALIIVELISNKAYWRNSLLTISCMLLNIPLVMLYIFILSYFNL</sequence>
<dbReference type="AlphaFoldDB" id="A0AAU7K7P0"/>
<keyword evidence="1" id="KW-0812">Transmembrane</keyword>
<reference evidence="2" key="1">
    <citation type="submission" date="2024-05" db="EMBL/GenBank/DDBJ databases">
        <authorList>
            <person name="Kim S."/>
            <person name="Heo J."/>
            <person name="Choi H."/>
            <person name="Choi Y."/>
            <person name="Kwon S.-W."/>
            <person name="Kim Y."/>
        </authorList>
    </citation>
    <scope>NUCLEOTIDE SEQUENCE</scope>
    <source>
        <strain evidence="2">KACC 23697</strain>
    </source>
</reference>
<evidence type="ECO:0000256" key="1">
    <source>
        <dbReference type="SAM" id="Phobius"/>
    </source>
</evidence>
<name>A0AAU7K7P0_9SPHI</name>
<feature type="transmembrane region" description="Helical" evidence="1">
    <location>
        <begin position="77"/>
        <end position="101"/>
    </location>
</feature>
<proteinExistence type="predicted"/>
<dbReference type="EMBL" id="CP157485">
    <property type="protein sequence ID" value="XBO48722.1"/>
    <property type="molecule type" value="Genomic_DNA"/>
</dbReference>
<keyword evidence="1" id="KW-1133">Transmembrane helix</keyword>
<protein>
    <submittedName>
        <fullName evidence="2">Uncharacterized protein</fullName>
    </submittedName>
</protein>
<gene>
    <name evidence="2" type="ORF">ABEG20_03805</name>
</gene>
<feature type="transmembrane region" description="Helical" evidence="1">
    <location>
        <begin position="18"/>
        <end position="35"/>
    </location>
</feature>
<dbReference type="RefSeq" id="WP_406826068.1">
    <property type="nucleotide sequence ID" value="NZ_CP157485.1"/>
</dbReference>
<accession>A0AAU7K7P0</accession>
<keyword evidence="1" id="KW-0472">Membrane</keyword>
<evidence type="ECO:0000313" key="2">
    <source>
        <dbReference type="EMBL" id="XBO48722.1"/>
    </source>
</evidence>
<organism evidence="2">
    <name type="scientific">Pedobacter sp. KACC 23697</name>
    <dbReference type="NCBI Taxonomy" id="3149230"/>
    <lineage>
        <taxon>Bacteria</taxon>
        <taxon>Pseudomonadati</taxon>
        <taxon>Bacteroidota</taxon>
        <taxon>Sphingobacteriia</taxon>
        <taxon>Sphingobacteriales</taxon>
        <taxon>Sphingobacteriaceae</taxon>
        <taxon>Pedobacter</taxon>
    </lineage>
</organism>